<dbReference type="AlphaFoldDB" id="A0A165ZSD8"/>
<feature type="chain" id="PRO_5007870200" description="GPI anchored protein" evidence="2">
    <location>
        <begin position="22"/>
        <end position="207"/>
    </location>
</feature>
<keyword evidence="2" id="KW-0732">Signal</keyword>
<protein>
    <recommendedName>
        <fullName evidence="4">GPI anchored protein</fullName>
    </recommendedName>
</protein>
<evidence type="ECO:0000256" key="2">
    <source>
        <dbReference type="SAM" id="SignalP"/>
    </source>
</evidence>
<evidence type="ECO:0000313" key="3">
    <source>
        <dbReference type="EMBL" id="KZP10875.1"/>
    </source>
</evidence>
<reference evidence="3" key="1">
    <citation type="journal article" date="2016" name="Mol. Biol. Evol.">
        <title>Comparative Genomics of Early-Diverging Mushroom-Forming Fungi Provides Insights into the Origins of Lignocellulose Decay Capabilities.</title>
        <authorList>
            <person name="Nagy L.G."/>
            <person name="Riley R."/>
            <person name="Tritt A."/>
            <person name="Adam C."/>
            <person name="Daum C."/>
            <person name="Floudas D."/>
            <person name="Sun H."/>
            <person name="Yadav J.S."/>
            <person name="Pangilinan J."/>
            <person name="Larsson K.H."/>
            <person name="Matsuura K."/>
            <person name="Barry K."/>
            <person name="Labutti K."/>
            <person name="Kuo R."/>
            <person name="Ohm R.A."/>
            <person name="Bhattacharya S.S."/>
            <person name="Shirouzu T."/>
            <person name="Yoshinaga Y."/>
            <person name="Martin F.M."/>
            <person name="Grigoriev I.V."/>
            <person name="Hibbett D.S."/>
        </authorList>
    </citation>
    <scope>NUCLEOTIDE SEQUENCE [LARGE SCALE GENOMIC DNA]</scope>
    <source>
        <strain evidence="3">CBS 109695</strain>
    </source>
</reference>
<feature type="signal peptide" evidence="2">
    <location>
        <begin position="1"/>
        <end position="21"/>
    </location>
</feature>
<proteinExistence type="predicted"/>
<accession>A0A165ZSD8</accession>
<evidence type="ECO:0000256" key="1">
    <source>
        <dbReference type="SAM" id="MobiDB-lite"/>
    </source>
</evidence>
<dbReference type="EMBL" id="KV417672">
    <property type="protein sequence ID" value="KZP10875.1"/>
    <property type="molecule type" value="Genomic_DNA"/>
</dbReference>
<organism evidence="3">
    <name type="scientific">Athelia psychrophila</name>
    <dbReference type="NCBI Taxonomy" id="1759441"/>
    <lineage>
        <taxon>Eukaryota</taxon>
        <taxon>Fungi</taxon>
        <taxon>Dikarya</taxon>
        <taxon>Basidiomycota</taxon>
        <taxon>Agaricomycotina</taxon>
        <taxon>Agaricomycetes</taxon>
        <taxon>Agaricomycetidae</taxon>
        <taxon>Atheliales</taxon>
        <taxon>Atheliaceae</taxon>
        <taxon>Athelia</taxon>
    </lineage>
</organism>
<dbReference type="STRING" id="436010.A0A165ZSD8"/>
<evidence type="ECO:0008006" key="4">
    <source>
        <dbReference type="Google" id="ProtNLM"/>
    </source>
</evidence>
<dbReference type="OrthoDB" id="4991875at2759"/>
<gene>
    <name evidence="3" type="ORF">FIBSPDRAFT_198690</name>
</gene>
<name>A0A165ZSD8_9AGAM</name>
<sequence length="207" mass="19972">MMSPKLSVLLACMLSAQSALGQVSLYVPGFDPQPLSVNELGAGSDGRTTWEILPGTPTGTFEEAAFFGTATLIEGPSDAVIAYAVPALTLTIAEACGIANGVAVCTAVQNGAATVTETENASAFAVQGGATAVAVTSTAAASSATLTSAATQASGSMTTVLSTSSTSSSSATTASTSSTANGGSRAATTFTVGAAVLGAAGIVMAML</sequence>
<feature type="region of interest" description="Disordered" evidence="1">
    <location>
        <begin position="163"/>
        <end position="184"/>
    </location>
</feature>